<feature type="transmembrane region" description="Helical" evidence="19">
    <location>
        <begin position="21"/>
        <end position="39"/>
    </location>
</feature>
<comment type="cofactor">
    <cofactor evidence="1 19">
        <name>Mg(2+)</name>
        <dbReference type="ChEBI" id="CHEBI:18420"/>
    </cofactor>
</comment>
<keyword evidence="9 19" id="KW-0808">Transferase</keyword>
<dbReference type="Pfam" id="PF02654">
    <property type="entry name" value="CobS"/>
    <property type="match status" value="1"/>
</dbReference>
<feature type="transmembrane region" description="Helical" evidence="19">
    <location>
        <begin position="158"/>
        <end position="179"/>
    </location>
</feature>
<evidence type="ECO:0000256" key="16">
    <source>
        <dbReference type="ARBA" id="ARBA00032853"/>
    </source>
</evidence>
<comment type="subcellular location">
    <subcellularLocation>
        <location evidence="2 19">Cell membrane</location>
        <topology evidence="2 19">Multi-pass membrane protein</topology>
    </subcellularLocation>
</comment>
<evidence type="ECO:0000256" key="4">
    <source>
        <dbReference type="ARBA" id="ARBA00010561"/>
    </source>
</evidence>
<gene>
    <name evidence="19 20" type="primary">cobS</name>
    <name evidence="20" type="ORF">HRQ87_05645</name>
</gene>
<dbReference type="EMBL" id="JABUFE010000002">
    <property type="protein sequence ID" value="NSX54278.1"/>
    <property type="molecule type" value="Genomic_DNA"/>
</dbReference>
<evidence type="ECO:0000256" key="19">
    <source>
        <dbReference type="HAMAP-Rule" id="MF_00719"/>
    </source>
</evidence>
<organism evidence="20 21">
    <name type="scientific">Parasulfitobacter algicola</name>
    <dbReference type="NCBI Taxonomy" id="2614809"/>
    <lineage>
        <taxon>Bacteria</taxon>
        <taxon>Pseudomonadati</taxon>
        <taxon>Pseudomonadota</taxon>
        <taxon>Alphaproteobacteria</taxon>
        <taxon>Rhodobacterales</taxon>
        <taxon>Roseobacteraceae</taxon>
        <taxon>Parasulfitobacter</taxon>
    </lineage>
</organism>
<evidence type="ECO:0000256" key="5">
    <source>
        <dbReference type="ARBA" id="ARBA00013200"/>
    </source>
</evidence>
<evidence type="ECO:0000256" key="17">
    <source>
        <dbReference type="ARBA" id="ARBA00048623"/>
    </source>
</evidence>
<comment type="caution">
    <text evidence="20">The sequence shown here is derived from an EMBL/GenBank/DDBJ whole genome shotgun (WGS) entry which is preliminary data.</text>
</comment>
<keyword evidence="11 19" id="KW-0460">Magnesium</keyword>
<evidence type="ECO:0000256" key="9">
    <source>
        <dbReference type="ARBA" id="ARBA00022679"/>
    </source>
</evidence>
<evidence type="ECO:0000256" key="8">
    <source>
        <dbReference type="ARBA" id="ARBA00022573"/>
    </source>
</evidence>
<comment type="catalytic activity">
    <reaction evidence="18 19">
        <text>alpha-ribazole 5'-phosphate + adenosylcob(III)inamide-GDP = adenosylcob(III)alamin 5'-phosphate + GMP + H(+)</text>
        <dbReference type="Rhea" id="RHEA:23560"/>
        <dbReference type="ChEBI" id="CHEBI:15378"/>
        <dbReference type="ChEBI" id="CHEBI:57918"/>
        <dbReference type="ChEBI" id="CHEBI:58115"/>
        <dbReference type="ChEBI" id="CHEBI:60487"/>
        <dbReference type="ChEBI" id="CHEBI:60493"/>
        <dbReference type="EC" id="2.7.8.26"/>
    </reaction>
</comment>
<evidence type="ECO:0000256" key="6">
    <source>
        <dbReference type="ARBA" id="ARBA00015850"/>
    </source>
</evidence>
<evidence type="ECO:0000256" key="3">
    <source>
        <dbReference type="ARBA" id="ARBA00004663"/>
    </source>
</evidence>
<dbReference type="Proteomes" id="UP000777935">
    <property type="component" value="Unassembled WGS sequence"/>
</dbReference>
<evidence type="ECO:0000256" key="1">
    <source>
        <dbReference type="ARBA" id="ARBA00001946"/>
    </source>
</evidence>
<dbReference type="GO" id="GO:0051073">
    <property type="term" value="F:adenosylcobinamide-GDP ribazoletransferase activity"/>
    <property type="evidence" value="ECO:0007669"/>
    <property type="project" value="UniProtKB-EC"/>
</dbReference>
<evidence type="ECO:0000256" key="11">
    <source>
        <dbReference type="ARBA" id="ARBA00022842"/>
    </source>
</evidence>
<dbReference type="HAMAP" id="MF_00719">
    <property type="entry name" value="CobS"/>
    <property type="match status" value="1"/>
</dbReference>
<evidence type="ECO:0000313" key="20">
    <source>
        <dbReference type="EMBL" id="NSX54278.1"/>
    </source>
</evidence>
<keyword evidence="13 19" id="KW-0472">Membrane</keyword>
<dbReference type="NCBIfam" id="TIGR00317">
    <property type="entry name" value="cobS"/>
    <property type="match status" value="1"/>
</dbReference>
<feature type="transmembrane region" description="Helical" evidence="19">
    <location>
        <begin position="199"/>
        <end position="227"/>
    </location>
</feature>
<keyword evidence="10 19" id="KW-0812">Transmembrane</keyword>
<name>A0ABX2IW39_9RHOB</name>
<comment type="catalytic activity">
    <reaction evidence="17 19">
        <text>alpha-ribazole + adenosylcob(III)inamide-GDP = adenosylcob(III)alamin + GMP + H(+)</text>
        <dbReference type="Rhea" id="RHEA:16049"/>
        <dbReference type="ChEBI" id="CHEBI:10329"/>
        <dbReference type="ChEBI" id="CHEBI:15378"/>
        <dbReference type="ChEBI" id="CHEBI:18408"/>
        <dbReference type="ChEBI" id="CHEBI:58115"/>
        <dbReference type="ChEBI" id="CHEBI:60487"/>
        <dbReference type="EC" id="2.7.8.26"/>
    </reaction>
</comment>
<dbReference type="InterPro" id="IPR003805">
    <property type="entry name" value="CobS"/>
</dbReference>
<comment type="similarity">
    <text evidence="4 19">Belongs to the CobS family.</text>
</comment>
<reference evidence="20 21" key="1">
    <citation type="submission" date="2020-06" db="EMBL/GenBank/DDBJ databases">
        <title>Sulfitobacter algicola sp. nov., isolated from green algae.</title>
        <authorList>
            <person name="Wang C."/>
        </authorList>
    </citation>
    <scope>NUCLEOTIDE SEQUENCE [LARGE SCALE GENOMIC DNA]</scope>
    <source>
        <strain evidence="20 21">1151</strain>
    </source>
</reference>
<protein>
    <recommendedName>
        <fullName evidence="6 19">Adenosylcobinamide-GDP ribazoletransferase</fullName>
        <ecNumber evidence="5 19">2.7.8.26</ecNumber>
    </recommendedName>
    <alternativeName>
        <fullName evidence="16 19">Cobalamin synthase</fullName>
    </alternativeName>
    <alternativeName>
        <fullName evidence="15 19">Cobalamin-5'-phosphate synthase</fullName>
    </alternativeName>
</protein>
<comment type="function">
    <text evidence="14 19">Joins adenosylcobinamide-GDP and alpha-ribazole to generate adenosylcobalamin (Ado-cobalamin). Also synthesizes adenosylcobalamin 5'-phosphate from adenosylcobinamide-GDP and alpha-ribazole 5'-phosphate.</text>
</comment>
<keyword evidence="12 19" id="KW-1133">Transmembrane helix</keyword>
<evidence type="ECO:0000256" key="18">
    <source>
        <dbReference type="ARBA" id="ARBA00049504"/>
    </source>
</evidence>
<keyword evidence="21" id="KW-1185">Reference proteome</keyword>
<feature type="transmembrane region" description="Helical" evidence="19">
    <location>
        <begin position="59"/>
        <end position="92"/>
    </location>
</feature>
<dbReference type="PANTHER" id="PTHR34148:SF1">
    <property type="entry name" value="ADENOSYLCOBINAMIDE-GDP RIBAZOLETRANSFERASE"/>
    <property type="match status" value="1"/>
</dbReference>
<evidence type="ECO:0000256" key="12">
    <source>
        <dbReference type="ARBA" id="ARBA00022989"/>
    </source>
</evidence>
<dbReference type="EC" id="2.7.8.26" evidence="5 19"/>
<evidence type="ECO:0000256" key="13">
    <source>
        <dbReference type="ARBA" id="ARBA00023136"/>
    </source>
</evidence>
<sequence length="267" mass="27798">MSLRKPEPRSDRKAVLLSTRILDLIDIPAAIGLLTRLPVPLNSDHVMARGALAAWAYPVVGALIGGIAAAVAAVFLWFGVVPVIVAVLVVVLQVVLTGAMHEDGLADSADGLWGAYDRDRRLEIMKDSHIGVYGVIALTLSLILRCAALSVLLSSLPVYLLIALGALSRVPMVALMHGLANARKTGLASSVGRPPASKVILAAILAFAITVLILPSAVILLIGLMILCTVAVGYVARAKIGGQTGDILGASQQITECVLLISLTTLL</sequence>
<keyword evidence="8 19" id="KW-0169">Cobalamin biosynthesis</keyword>
<dbReference type="PANTHER" id="PTHR34148">
    <property type="entry name" value="ADENOSYLCOBINAMIDE-GDP RIBAZOLETRANSFERASE"/>
    <property type="match status" value="1"/>
</dbReference>
<evidence type="ECO:0000256" key="10">
    <source>
        <dbReference type="ARBA" id="ARBA00022692"/>
    </source>
</evidence>
<proteinExistence type="inferred from homology"/>
<evidence type="ECO:0000256" key="2">
    <source>
        <dbReference type="ARBA" id="ARBA00004651"/>
    </source>
</evidence>
<evidence type="ECO:0000256" key="14">
    <source>
        <dbReference type="ARBA" id="ARBA00025228"/>
    </source>
</evidence>
<keyword evidence="7 19" id="KW-1003">Cell membrane</keyword>
<accession>A0ABX2IW39</accession>
<feature type="transmembrane region" description="Helical" evidence="19">
    <location>
        <begin position="130"/>
        <end position="152"/>
    </location>
</feature>
<evidence type="ECO:0000256" key="7">
    <source>
        <dbReference type="ARBA" id="ARBA00022475"/>
    </source>
</evidence>
<evidence type="ECO:0000256" key="15">
    <source>
        <dbReference type="ARBA" id="ARBA00032605"/>
    </source>
</evidence>
<evidence type="ECO:0000313" key="21">
    <source>
        <dbReference type="Proteomes" id="UP000777935"/>
    </source>
</evidence>
<comment type="pathway">
    <text evidence="3 19">Cofactor biosynthesis; adenosylcobalamin biosynthesis; adenosylcobalamin from cob(II)yrinate a,c-diamide: step 7/7.</text>
</comment>